<protein>
    <submittedName>
        <fullName evidence="3">Uncharacterized protein</fullName>
    </submittedName>
</protein>
<feature type="compositionally biased region" description="Basic and acidic residues" evidence="1">
    <location>
        <begin position="107"/>
        <end position="118"/>
    </location>
</feature>
<dbReference type="AlphaFoldDB" id="A0AAE0VG56"/>
<sequence>LILVVHAFIICCTLRKKAKENDEDMNPLQPYKLPHAQLESRNQKLFYPSDVISNPVYEGPTFYDNSVEIYPQRQSRELFNHYNQPTNVYDTFAHDEDTYRGAPSQNEFHEESTPREPSGRSFKSLYSSEVVYAKPRKRELNIHSEPLPSGAIGTSEHPRQNTSDKGDSSEAKTQENISFNLYSSNV</sequence>
<gene>
    <name evidence="3" type="ORF">CHS0354_039249</name>
</gene>
<feature type="region of interest" description="Disordered" evidence="1">
    <location>
        <begin position="135"/>
        <end position="186"/>
    </location>
</feature>
<feature type="compositionally biased region" description="Polar residues" evidence="1">
    <location>
        <begin position="174"/>
        <end position="186"/>
    </location>
</feature>
<evidence type="ECO:0000256" key="2">
    <source>
        <dbReference type="SAM" id="SignalP"/>
    </source>
</evidence>
<feature type="non-terminal residue" evidence="3">
    <location>
        <position position="1"/>
    </location>
</feature>
<evidence type="ECO:0000313" key="3">
    <source>
        <dbReference type="EMBL" id="KAK3575792.1"/>
    </source>
</evidence>
<name>A0AAE0VG56_9BIVA</name>
<organism evidence="3 4">
    <name type="scientific">Potamilus streckersoni</name>
    <dbReference type="NCBI Taxonomy" id="2493646"/>
    <lineage>
        <taxon>Eukaryota</taxon>
        <taxon>Metazoa</taxon>
        <taxon>Spiralia</taxon>
        <taxon>Lophotrochozoa</taxon>
        <taxon>Mollusca</taxon>
        <taxon>Bivalvia</taxon>
        <taxon>Autobranchia</taxon>
        <taxon>Heteroconchia</taxon>
        <taxon>Palaeoheterodonta</taxon>
        <taxon>Unionida</taxon>
        <taxon>Unionoidea</taxon>
        <taxon>Unionidae</taxon>
        <taxon>Ambleminae</taxon>
        <taxon>Lampsilini</taxon>
        <taxon>Potamilus</taxon>
    </lineage>
</organism>
<proteinExistence type="predicted"/>
<keyword evidence="2" id="KW-0732">Signal</keyword>
<reference evidence="3" key="3">
    <citation type="submission" date="2023-05" db="EMBL/GenBank/DDBJ databases">
        <authorList>
            <person name="Smith C.H."/>
        </authorList>
    </citation>
    <scope>NUCLEOTIDE SEQUENCE</scope>
    <source>
        <strain evidence="3">CHS0354</strain>
        <tissue evidence="3">Mantle</tissue>
    </source>
</reference>
<reference evidence="3" key="1">
    <citation type="journal article" date="2021" name="Genome Biol. Evol.">
        <title>A High-Quality Reference Genome for a Parasitic Bivalve with Doubly Uniparental Inheritance (Bivalvia: Unionida).</title>
        <authorList>
            <person name="Smith C.H."/>
        </authorList>
    </citation>
    <scope>NUCLEOTIDE SEQUENCE</scope>
    <source>
        <strain evidence="3">CHS0354</strain>
    </source>
</reference>
<evidence type="ECO:0000256" key="1">
    <source>
        <dbReference type="SAM" id="MobiDB-lite"/>
    </source>
</evidence>
<keyword evidence="4" id="KW-1185">Reference proteome</keyword>
<feature type="signal peptide" evidence="2">
    <location>
        <begin position="1"/>
        <end position="18"/>
    </location>
</feature>
<comment type="caution">
    <text evidence="3">The sequence shown here is derived from an EMBL/GenBank/DDBJ whole genome shotgun (WGS) entry which is preliminary data.</text>
</comment>
<feature type="compositionally biased region" description="Basic and acidic residues" evidence="1">
    <location>
        <begin position="156"/>
        <end position="173"/>
    </location>
</feature>
<feature type="chain" id="PRO_5042075148" evidence="2">
    <location>
        <begin position="19"/>
        <end position="186"/>
    </location>
</feature>
<dbReference type="EMBL" id="JAEAOA010002297">
    <property type="protein sequence ID" value="KAK3575792.1"/>
    <property type="molecule type" value="Genomic_DNA"/>
</dbReference>
<reference evidence="3" key="2">
    <citation type="journal article" date="2021" name="Genome Biol. Evol.">
        <title>Developing a high-quality reference genome for a parasitic bivalve with doubly uniparental inheritance (Bivalvia: Unionida).</title>
        <authorList>
            <person name="Smith C.H."/>
        </authorList>
    </citation>
    <scope>NUCLEOTIDE SEQUENCE</scope>
    <source>
        <strain evidence="3">CHS0354</strain>
        <tissue evidence="3">Mantle</tissue>
    </source>
</reference>
<evidence type="ECO:0000313" key="4">
    <source>
        <dbReference type="Proteomes" id="UP001195483"/>
    </source>
</evidence>
<accession>A0AAE0VG56</accession>
<feature type="region of interest" description="Disordered" evidence="1">
    <location>
        <begin position="97"/>
        <end position="122"/>
    </location>
</feature>
<dbReference type="Proteomes" id="UP001195483">
    <property type="component" value="Unassembled WGS sequence"/>
</dbReference>